<dbReference type="OrthoDB" id="5460234at2"/>
<gene>
    <name evidence="1" type="ORF">S2091_2170</name>
</gene>
<protein>
    <submittedName>
        <fullName evidence="1">Putative phage head-tail adaptor</fullName>
    </submittedName>
</protein>
<evidence type="ECO:0000313" key="2">
    <source>
        <dbReference type="Proteomes" id="UP000237839"/>
    </source>
</evidence>
<dbReference type="InterPro" id="IPR038666">
    <property type="entry name" value="SSP1_head-tail_sf"/>
</dbReference>
<dbReference type="Pfam" id="PF05521">
    <property type="entry name" value="Phage_HCP"/>
    <property type="match status" value="1"/>
</dbReference>
<organism evidence="1 2">
    <name type="scientific">Solimicrobium silvestre</name>
    <dbReference type="NCBI Taxonomy" id="2099400"/>
    <lineage>
        <taxon>Bacteria</taxon>
        <taxon>Pseudomonadati</taxon>
        <taxon>Pseudomonadota</taxon>
        <taxon>Betaproteobacteria</taxon>
        <taxon>Burkholderiales</taxon>
        <taxon>Oxalobacteraceae</taxon>
        <taxon>Solimicrobium</taxon>
    </lineage>
</organism>
<dbReference type="RefSeq" id="WP_105531823.1">
    <property type="nucleotide sequence ID" value="NZ_PUGF01000009.1"/>
</dbReference>
<dbReference type="NCBIfam" id="TIGR01563">
    <property type="entry name" value="gp16_SPP1"/>
    <property type="match status" value="1"/>
</dbReference>
<name>A0A2S9GZC7_9BURK</name>
<evidence type="ECO:0000313" key="1">
    <source>
        <dbReference type="EMBL" id="PRC93084.1"/>
    </source>
</evidence>
<dbReference type="Proteomes" id="UP000237839">
    <property type="component" value="Unassembled WGS sequence"/>
</dbReference>
<reference evidence="1 2" key="1">
    <citation type="submission" date="2018-02" db="EMBL/GenBank/DDBJ databases">
        <title>Solimicrobium silvestre gen. nov., sp. nov., isolated from alpine forest soil.</title>
        <authorList>
            <person name="Margesin R."/>
            <person name="Albuquerque L."/>
            <person name="Zhang D.-C."/>
            <person name="Froufe H.J.C."/>
            <person name="Severino R."/>
            <person name="Roxo I."/>
            <person name="Egas C."/>
            <person name="Da Costa M.S."/>
        </authorList>
    </citation>
    <scope>NUCLEOTIDE SEQUENCE [LARGE SCALE GENOMIC DNA]</scope>
    <source>
        <strain evidence="1 2">S20-91</strain>
    </source>
</reference>
<dbReference type="EMBL" id="PUGF01000009">
    <property type="protein sequence ID" value="PRC93084.1"/>
    <property type="molecule type" value="Genomic_DNA"/>
</dbReference>
<accession>A0A2S9GZC7</accession>
<comment type="caution">
    <text evidence="1">The sequence shown here is derived from an EMBL/GenBank/DDBJ whole genome shotgun (WGS) entry which is preliminary data.</text>
</comment>
<proteinExistence type="predicted"/>
<sequence>MNSGQLNRRITIQAASTKQDALGQPIDGWSEVATVWAGITDINGREFIAAAAVQNTVQTKIIIRYRAGITPAMRVLHKDSIYNIEAVLGQDNVWLNLMCSKEVNNG</sequence>
<dbReference type="AlphaFoldDB" id="A0A2S9GZC7"/>
<dbReference type="Gene3D" id="2.40.10.270">
    <property type="entry name" value="Bacteriophage SPP1 head-tail adaptor protein"/>
    <property type="match status" value="1"/>
</dbReference>
<dbReference type="InterPro" id="IPR008767">
    <property type="entry name" value="Phage_SPP1_head-tail_adaptor"/>
</dbReference>
<keyword evidence="2" id="KW-1185">Reference proteome</keyword>